<dbReference type="Pfam" id="PF14341">
    <property type="entry name" value="PilX_N"/>
    <property type="match status" value="1"/>
</dbReference>
<proteinExistence type="predicted"/>
<dbReference type="InterPro" id="IPR025746">
    <property type="entry name" value="PilX_N_dom"/>
</dbReference>
<name>A0A433MPI4_9BURK</name>
<evidence type="ECO:0000256" key="1">
    <source>
        <dbReference type="SAM" id="Phobius"/>
    </source>
</evidence>
<evidence type="ECO:0000313" key="3">
    <source>
        <dbReference type="EMBL" id="RUR69739.1"/>
    </source>
</evidence>
<comment type="caution">
    <text evidence="3">The sequence shown here is derived from an EMBL/GenBank/DDBJ whole genome shotgun (WGS) entry which is preliminary data.</text>
</comment>
<keyword evidence="1" id="KW-0812">Transmembrane</keyword>
<feature type="domain" description="Type 4 fimbrial biogenesis protein PilX N-terminal" evidence="2">
    <location>
        <begin position="22"/>
        <end position="70"/>
    </location>
</feature>
<evidence type="ECO:0000313" key="4">
    <source>
        <dbReference type="Proteomes" id="UP000281118"/>
    </source>
</evidence>
<dbReference type="OrthoDB" id="8852515at2"/>
<gene>
    <name evidence="3" type="ORF">EJP67_22025</name>
</gene>
<dbReference type="AlphaFoldDB" id="A0A433MPI4"/>
<feature type="transmembrane region" description="Helical" evidence="1">
    <location>
        <begin position="23"/>
        <end position="47"/>
    </location>
</feature>
<dbReference type="Proteomes" id="UP000281118">
    <property type="component" value="Unassembled WGS sequence"/>
</dbReference>
<accession>A0A433MPI4</accession>
<sequence>MSTAKATGPAHRLASKLPAQHGFTLFIVMIMLLLSALLLIGGARTAVLLESMAGNQREYQRAFEAAEAALLDAERDIRQLAFDSASKTYVACSALATARCRKAEDGRVFPDRDTGWVTAYMNAGPNSCERGICYFSEPDSVAAADGSEAYRFWRGDAYKAKSARYGEFTGAPKAGSPALDGARYWIEVIDRRNSKYPLYRITATATGARSGNGKGDATKVELQVSFDPDPVSGVN</sequence>
<keyword evidence="1" id="KW-0472">Membrane</keyword>
<protein>
    <submittedName>
        <fullName evidence="3">Pilus assembly protein PilX</fullName>
    </submittedName>
</protein>
<evidence type="ECO:0000259" key="2">
    <source>
        <dbReference type="Pfam" id="PF14341"/>
    </source>
</evidence>
<dbReference type="EMBL" id="RXFT01000010">
    <property type="protein sequence ID" value="RUR69739.1"/>
    <property type="molecule type" value="Genomic_DNA"/>
</dbReference>
<reference evidence="3 4" key="1">
    <citation type="submission" date="2018-12" db="EMBL/GenBank/DDBJ databases">
        <title>The genome sequences of Variovorax guangxiensis DSM 27352.</title>
        <authorList>
            <person name="Gao J."/>
            <person name="Sun J."/>
        </authorList>
    </citation>
    <scope>NUCLEOTIDE SEQUENCE [LARGE SCALE GENOMIC DNA]</scope>
    <source>
        <strain evidence="3 4">DSM 27352</strain>
    </source>
</reference>
<keyword evidence="1" id="KW-1133">Transmembrane helix</keyword>
<organism evidence="3 4">
    <name type="scientific">Variovorax guangxiensis</name>
    <dbReference type="NCBI Taxonomy" id="1775474"/>
    <lineage>
        <taxon>Bacteria</taxon>
        <taxon>Pseudomonadati</taxon>
        <taxon>Pseudomonadota</taxon>
        <taxon>Betaproteobacteria</taxon>
        <taxon>Burkholderiales</taxon>
        <taxon>Comamonadaceae</taxon>
        <taxon>Variovorax</taxon>
    </lineage>
</organism>
<dbReference type="RefSeq" id="WP_126023847.1">
    <property type="nucleotide sequence ID" value="NZ_RXFT01000010.1"/>
</dbReference>